<dbReference type="InterPro" id="IPR006597">
    <property type="entry name" value="Sel1-like"/>
</dbReference>
<dbReference type="PANTHER" id="PTHR46430">
    <property type="entry name" value="PROTEIN SKT5-RELATED"/>
    <property type="match status" value="1"/>
</dbReference>
<reference evidence="3" key="1">
    <citation type="journal article" date="2020" name="Fungal Divers.">
        <title>Resolving the Mortierellaceae phylogeny through synthesis of multi-gene phylogenetics and phylogenomics.</title>
        <authorList>
            <person name="Vandepol N."/>
            <person name="Liber J."/>
            <person name="Desiro A."/>
            <person name="Na H."/>
            <person name="Kennedy M."/>
            <person name="Barry K."/>
            <person name="Grigoriev I.V."/>
            <person name="Miller A.N."/>
            <person name="O'Donnell K."/>
            <person name="Stajich J.E."/>
            <person name="Bonito G."/>
        </authorList>
    </citation>
    <scope>NUCLEOTIDE SEQUENCE</scope>
    <source>
        <strain evidence="3">KOD948</strain>
    </source>
</reference>
<sequence length="299" mass="34430">MSMAASISPTIQHGSARRSVDQDQMVSHEQSLPPQSIHQQQYQQEQQQEFYSDLIPPPAPPKDLPQVPQEPQVPQPQQQEMYPSEQQQQMPMQMQQQTQMQQQPQMQHQQQYDYEQQLFLQQQQQQYEQEMLYQQQMAAAGGQVDWQPDSPIPQDQSVLSHAHLKPGHKATLLSYTQTLELYRQNAKKTNDPELQFEFAAFMIDAGKPLEDPQTRAELFDEAMKLLRKLATNGHAESQHYLAECFASGFAKGKPDFDKAFPLWVQASKHGHPDAAYRTGRCYDEGLGIRKDSARAVQFY</sequence>
<feature type="compositionally biased region" description="Polar residues" evidence="2">
    <location>
        <begin position="1"/>
        <end position="13"/>
    </location>
</feature>
<dbReference type="Gene3D" id="1.25.40.10">
    <property type="entry name" value="Tetratricopeptide repeat domain"/>
    <property type="match status" value="1"/>
</dbReference>
<feature type="region of interest" description="Disordered" evidence="2">
    <location>
        <begin position="1"/>
        <end position="108"/>
    </location>
</feature>
<feature type="compositionally biased region" description="Low complexity" evidence="2">
    <location>
        <begin position="64"/>
        <end position="108"/>
    </location>
</feature>
<dbReference type="SUPFAM" id="SSF81901">
    <property type="entry name" value="HCP-like"/>
    <property type="match status" value="1"/>
</dbReference>
<feature type="compositionally biased region" description="Polar residues" evidence="2">
    <location>
        <begin position="22"/>
        <end position="38"/>
    </location>
</feature>
<evidence type="ECO:0008006" key="5">
    <source>
        <dbReference type="Google" id="ProtNLM"/>
    </source>
</evidence>
<dbReference type="EMBL" id="JAAAJA010000190">
    <property type="protein sequence ID" value="KAG0259302.1"/>
    <property type="molecule type" value="Genomic_DNA"/>
</dbReference>
<comment type="caution">
    <text evidence="3">The sequence shown here is derived from an EMBL/GenBank/DDBJ whole genome shotgun (WGS) entry which is preliminary data.</text>
</comment>
<evidence type="ECO:0000256" key="1">
    <source>
        <dbReference type="ARBA" id="ARBA00022737"/>
    </source>
</evidence>
<dbReference type="AlphaFoldDB" id="A0A9P6Q2P1"/>
<keyword evidence="1" id="KW-0677">Repeat</keyword>
<dbReference type="Pfam" id="PF08238">
    <property type="entry name" value="Sel1"/>
    <property type="match status" value="3"/>
</dbReference>
<dbReference type="InterPro" id="IPR011990">
    <property type="entry name" value="TPR-like_helical_dom_sf"/>
</dbReference>
<feature type="non-terminal residue" evidence="3">
    <location>
        <position position="299"/>
    </location>
</feature>
<accession>A0A9P6Q2P1</accession>
<name>A0A9P6Q2P1_9FUNG</name>
<feature type="compositionally biased region" description="Low complexity" evidence="2">
    <location>
        <begin position="39"/>
        <end position="49"/>
    </location>
</feature>
<organism evidence="3 4">
    <name type="scientific">Mortierella polycephala</name>
    <dbReference type="NCBI Taxonomy" id="41804"/>
    <lineage>
        <taxon>Eukaryota</taxon>
        <taxon>Fungi</taxon>
        <taxon>Fungi incertae sedis</taxon>
        <taxon>Mucoromycota</taxon>
        <taxon>Mortierellomycotina</taxon>
        <taxon>Mortierellomycetes</taxon>
        <taxon>Mortierellales</taxon>
        <taxon>Mortierellaceae</taxon>
        <taxon>Mortierella</taxon>
    </lineage>
</organism>
<protein>
    <recommendedName>
        <fullName evidence="5">HCP-like protein</fullName>
    </recommendedName>
</protein>
<evidence type="ECO:0000313" key="4">
    <source>
        <dbReference type="Proteomes" id="UP000726737"/>
    </source>
</evidence>
<dbReference type="InterPro" id="IPR051726">
    <property type="entry name" value="Chitin_Synth_Reg"/>
</dbReference>
<proteinExistence type="predicted"/>
<dbReference type="OrthoDB" id="272077at2759"/>
<evidence type="ECO:0000256" key="2">
    <source>
        <dbReference type="SAM" id="MobiDB-lite"/>
    </source>
</evidence>
<dbReference type="PANTHER" id="PTHR46430:SF1">
    <property type="entry name" value="CHITIN SYNTHASE REGULATOR SKT5-RELATED"/>
    <property type="match status" value="1"/>
</dbReference>
<keyword evidence="4" id="KW-1185">Reference proteome</keyword>
<dbReference type="Proteomes" id="UP000726737">
    <property type="component" value="Unassembled WGS sequence"/>
</dbReference>
<evidence type="ECO:0000313" key="3">
    <source>
        <dbReference type="EMBL" id="KAG0259302.1"/>
    </source>
</evidence>
<gene>
    <name evidence="3" type="ORF">BG011_002723</name>
</gene>